<dbReference type="InterPro" id="IPR016169">
    <property type="entry name" value="FAD-bd_PCMH_sub2"/>
</dbReference>
<dbReference type="PANTHER" id="PTHR22777:SF32">
    <property type="entry name" value="UPF0053 INNER MEMBRANE PROTEIN YFJD"/>
    <property type="match status" value="1"/>
</dbReference>
<dbReference type="InterPro" id="IPR046342">
    <property type="entry name" value="CBS_dom_sf"/>
</dbReference>
<evidence type="ECO:0000256" key="4">
    <source>
        <dbReference type="ARBA" id="ARBA00022737"/>
    </source>
</evidence>
<evidence type="ECO:0000313" key="8">
    <source>
        <dbReference type="EMBL" id="MBO8456965.1"/>
    </source>
</evidence>
<dbReference type="InterPro" id="IPR005170">
    <property type="entry name" value="Transptr-assoc_dom"/>
</dbReference>
<proteinExistence type="inferred from homology"/>
<dbReference type="SUPFAM" id="SSF56176">
    <property type="entry name" value="FAD-binding/transporter-associated domain-like"/>
    <property type="match status" value="1"/>
</dbReference>
<dbReference type="InterPro" id="IPR044751">
    <property type="entry name" value="Ion_transp-like_CBS"/>
</dbReference>
<dbReference type="Gene3D" id="3.30.465.10">
    <property type="match status" value="1"/>
</dbReference>
<evidence type="ECO:0000256" key="2">
    <source>
        <dbReference type="ARBA" id="ARBA00006337"/>
    </source>
</evidence>
<keyword evidence="4" id="KW-0677">Repeat</keyword>
<dbReference type="PROSITE" id="PS51371">
    <property type="entry name" value="CBS"/>
    <property type="match status" value="2"/>
</dbReference>
<comment type="subcellular location">
    <subcellularLocation>
        <location evidence="1">Cell membrane</location>
        <topology evidence="1">Multi-pass membrane protein</topology>
    </subcellularLocation>
</comment>
<evidence type="ECO:0000256" key="6">
    <source>
        <dbReference type="PROSITE-ProRule" id="PRU00703"/>
    </source>
</evidence>
<sequence length="263" mass="30037">MTFFDKLIGKKEESEGDGISSLDEVPLNEEKRDMIKGIVDLSETTVKEVMVPRVDVEAFPVDIPHDELVKTLLQIRHSRFPVYQDTIDNIVGVLYVKDLLKFIINGKNFNLADVIRKPFFVPESKRIDTLLREFKRKHIHIAIAIDEYGGMSGIVSMEDIIEEIVGDIQDEFDNEQEDLTTLGDGVYLCDARMSIADLNKEIGTAFSEEDYETLGGLVFDLFGKIPAKFEKVSLDDYDFIIQDMDNHKINTVKIVKKKNKNEK</sequence>
<dbReference type="CDD" id="cd04590">
    <property type="entry name" value="CBS_pair_CorC_HlyC_assoc"/>
    <property type="match status" value="1"/>
</dbReference>
<evidence type="ECO:0000256" key="3">
    <source>
        <dbReference type="ARBA" id="ARBA00022475"/>
    </source>
</evidence>
<evidence type="ECO:0000256" key="5">
    <source>
        <dbReference type="ARBA" id="ARBA00023122"/>
    </source>
</evidence>
<feature type="domain" description="CBS" evidence="7">
    <location>
        <begin position="114"/>
        <end position="171"/>
    </location>
</feature>
<dbReference type="PANTHER" id="PTHR22777">
    <property type="entry name" value="HEMOLYSIN-RELATED"/>
    <property type="match status" value="1"/>
</dbReference>
<dbReference type="GO" id="GO:0050660">
    <property type="term" value="F:flavin adenine dinucleotide binding"/>
    <property type="evidence" value="ECO:0007669"/>
    <property type="project" value="InterPro"/>
</dbReference>
<reference evidence="8" key="2">
    <citation type="journal article" date="2021" name="PeerJ">
        <title>Extensive microbial diversity within the chicken gut microbiome revealed by metagenomics and culture.</title>
        <authorList>
            <person name="Gilroy R."/>
            <person name="Ravi A."/>
            <person name="Getino M."/>
            <person name="Pursley I."/>
            <person name="Horton D.L."/>
            <person name="Alikhan N.F."/>
            <person name="Baker D."/>
            <person name="Gharbi K."/>
            <person name="Hall N."/>
            <person name="Watson M."/>
            <person name="Adriaenssens E.M."/>
            <person name="Foster-Nyarko E."/>
            <person name="Jarju S."/>
            <person name="Secka A."/>
            <person name="Antonio M."/>
            <person name="Oren A."/>
            <person name="Chaudhuri R.R."/>
            <person name="La Ragione R."/>
            <person name="Hildebrand F."/>
            <person name="Pallen M.J."/>
        </authorList>
    </citation>
    <scope>NUCLEOTIDE SEQUENCE</scope>
    <source>
        <strain evidence="8">10532</strain>
    </source>
</reference>
<dbReference type="Pfam" id="PF00571">
    <property type="entry name" value="CBS"/>
    <property type="match status" value="2"/>
</dbReference>
<reference evidence="8" key="1">
    <citation type="submission" date="2020-10" db="EMBL/GenBank/DDBJ databases">
        <authorList>
            <person name="Gilroy R."/>
        </authorList>
    </citation>
    <scope>NUCLEOTIDE SEQUENCE</scope>
    <source>
        <strain evidence="8">10532</strain>
    </source>
</reference>
<dbReference type="EMBL" id="JADIMM010000023">
    <property type="protein sequence ID" value="MBO8456965.1"/>
    <property type="molecule type" value="Genomic_DNA"/>
</dbReference>
<evidence type="ECO:0000259" key="7">
    <source>
        <dbReference type="PROSITE" id="PS51371"/>
    </source>
</evidence>
<dbReference type="SUPFAM" id="SSF54631">
    <property type="entry name" value="CBS-domain pair"/>
    <property type="match status" value="1"/>
</dbReference>
<comment type="similarity">
    <text evidence="2">Belongs to the UPF0053 family.</text>
</comment>
<accession>A0A9D9N1Q4</accession>
<comment type="caution">
    <text evidence="8">The sequence shown here is derived from an EMBL/GenBank/DDBJ whole genome shotgun (WGS) entry which is preliminary data.</text>
</comment>
<dbReference type="InterPro" id="IPR036318">
    <property type="entry name" value="FAD-bd_PCMH-like_sf"/>
</dbReference>
<dbReference type="SMART" id="SM01091">
    <property type="entry name" value="CorC_HlyC"/>
    <property type="match status" value="1"/>
</dbReference>
<evidence type="ECO:0000313" key="9">
    <source>
        <dbReference type="Proteomes" id="UP000823638"/>
    </source>
</evidence>
<dbReference type="GO" id="GO:0005886">
    <property type="term" value="C:plasma membrane"/>
    <property type="evidence" value="ECO:0007669"/>
    <property type="project" value="UniProtKB-SubCell"/>
</dbReference>
<dbReference type="Gene3D" id="3.10.580.10">
    <property type="entry name" value="CBS-domain"/>
    <property type="match status" value="1"/>
</dbReference>
<dbReference type="AlphaFoldDB" id="A0A9D9N1Q4"/>
<gene>
    <name evidence="8" type="ORF">IAA81_01905</name>
</gene>
<dbReference type="InterPro" id="IPR000644">
    <property type="entry name" value="CBS_dom"/>
</dbReference>
<feature type="domain" description="CBS" evidence="7">
    <location>
        <begin position="50"/>
        <end position="111"/>
    </location>
</feature>
<keyword evidence="5 6" id="KW-0129">CBS domain</keyword>
<keyword evidence="3" id="KW-1003">Cell membrane</keyword>
<dbReference type="FunFam" id="3.10.580.10:FF:000002">
    <property type="entry name" value="Magnesium/cobalt efflux protein CorC"/>
    <property type="match status" value="1"/>
</dbReference>
<protein>
    <submittedName>
        <fullName evidence="8">HlyC/CorC family transporter</fullName>
    </submittedName>
</protein>
<organism evidence="8 9">
    <name type="scientific">Candidatus Gallitreponema excrementavium</name>
    <dbReference type="NCBI Taxonomy" id="2840840"/>
    <lineage>
        <taxon>Bacteria</taxon>
        <taxon>Pseudomonadati</taxon>
        <taxon>Spirochaetota</taxon>
        <taxon>Spirochaetia</taxon>
        <taxon>Spirochaetales</taxon>
        <taxon>Candidatus Gallitreponema</taxon>
    </lineage>
</organism>
<dbReference type="Pfam" id="PF03471">
    <property type="entry name" value="CorC_HlyC"/>
    <property type="match status" value="1"/>
</dbReference>
<name>A0A9D9N1Q4_9SPIR</name>
<keyword evidence="3" id="KW-0472">Membrane</keyword>
<evidence type="ECO:0000256" key="1">
    <source>
        <dbReference type="ARBA" id="ARBA00004651"/>
    </source>
</evidence>
<dbReference type="Proteomes" id="UP000823638">
    <property type="component" value="Unassembled WGS sequence"/>
</dbReference>